<dbReference type="Pfam" id="PF01464">
    <property type="entry name" value="SLT"/>
    <property type="match status" value="1"/>
</dbReference>
<organism evidence="4 5">
    <name type="scientific">Rheinheimera salexigens</name>
    <dbReference type="NCBI Taxonomy" id="1628148"/>
    <lineage>
        <taxon>Bacteria</taxon>
        <taxon>Pseudomonadati</taxon>
        <taxon>Pseudomonadota</taxon>
        <taxon>Gammaproteobacteria</taxon>
        <taxon>Chromatiales</taxon>
        <taxon>Chromatiaceae</taxon>
        <taxon>Rheinheimera</taxon>
    </lineage>
</organism>
<dbReference type="CDD" id="cd16896">
    <property type="entry name" value="LT_Slt70-like"/>
    <property type="match status" value="1"/>
</dbReference>
<dbReference type="Gene3D" id="1.10.530.10">
    <property type="match status" value="1"/>
</dbReference>
<dbReference type="InterPro" id="IPR008258">
    <property type="entry name" value="Transglycosylase_SLT_dom_1"/>
</dbReference>
<reference evidence="5" key="1">
    <citation type="submission" date="2016-09" db="EMBL/GenBank/DDBJ databases">
        <authorList>
            <person name="Wan X."/>
            <person name="Hou S."/>
        </authorList>
    </citation>
    <scope>NUCLEOTIDE SEQUENCE [LARGE SCALE GENOMIC DNA]</scope>
    <source>
        <strain evidence="5">KH87</strain>
    </source>
</reference>
<name>A0A1E7Q5I8_9GAMM</name>
<feature type="domain" description="Transglycosylase SLT" evidence="3">
    <location>
        <begin position="110"/>
        <end position="216"/>
    </location>
</feature>
<evidence type="ECO:0000256" key="2">
    <source>
        <dbReference type="SAM" id="SignalP"/>
    </source>
</evidence>
<gene>
    <name evidence="4" type="ORF">BI198_06980</name>
</gene>
<proteinExistence type="inferred from homology"/>
<keyword evidence="5" id="KW-1185">Reference proteome</keyword>
<dbReference type="PANTHER" id="PTHR37423:SF2">
    <property type="entry name" value="MEMBRANE-BOUND LYTIC MUREIN TRANSGLYCOSYLASE C"/>
    <property type="match status" value="1"/>
</dbReference>
<dbReference type="InterPro" id="IPR023346">
    <property type="entry name" value="Lysozyme-like_dom_sf"/>
</dbReference>
<dbReference type="EMBL" id="MKEK01000001">
    <property type="protein sequence ID" value="OEY69343.1"/>
    <property type="molecule type" value="Genomic_DNA"/>
</dbReference>
<keyword evidence="2" id="KW-0732">Signal</keyword>
<feature type="signal peptide" evidence="2">
    <location>
        <begin position="1"/>
        <end position="25"/>
    </location>
</feature>
<dbReference type="GO" id="GO:0000270">
    <property type="term" value="P:peptidoglycan metabolic process"/>
    <property type="evidence" value="ECO:0007669"/>
    <property type="project" value="InterPro"/>
</dbReference>
<dbReference type="RefSeq" id="WP_070048909.1">
    <property type="nucleotide sequence ID" value="NZ_CBCSDO010000006.1"/>
</dbReference>
<feature type="chain" id="PRO_5009200397" evidence="2">
    <location>
        <begin position="26"/>
        <end position="233"/>
    </location>
</feature>
<evidence type="ECO:0000256" key="1">
    <source>
        <dbReference type="ARBA" id="ARBA00007734"/>
    </source>
</evidence>
<evidence type="ECO:0000313" key="5">
    <source>
        <dbReference type="Proteomes" id="UP000242258"/>
    </source>
</evidence>
<protein>
    <submittedName>
        <fullName evidence="4">Lytic transglycosylase</fullName>
    </submittedName>
</protein>
<dbReference type="Proteomes" id="UP000242258">
    <property type="component" value="Unassembled WGS sequence"/>
</dbReference>
<evidence type="ECO:0000313" key="4">
    <source>
        <dbReference type="EMBL" id="OEY69343.1"/>
    </source>
</evidence>
<evidence type="ECO:0000259" key="3">
    <source>
        <dbReference type="Pfam" id="PF01464"/>
    </source>
</evidence>
<comment type="caution">
    <text evidence="4">The sequence shown here is derived from an EMBL/GenBank/DDBJ whole genome shotgun (WGS) entry which is preliminary data.</text>
</comment>
<dbReference type="InterPro" id="IPR000189">
    <property type="entry name" value="Transglyc_AS"/>
</dbReference>
<accession>A0A1E7Q5I8</accession>
<dbReference type="AlphaFoldDB" id="A0A1E7Q5I8"/>
<dbReference type="SUPFAM" id="SSF53955">
    <property type="entry name" value="Lysozyme-like"/>
    <property type="match status" value="1"/>
</dbReference>
<sequence length="233" mass="25598">MAKFCYVYITLVALSVIPLQLWAKAAEKPVHKLSPSTTEATPATPTRKVNTAAHFAVYSAEKADGSGFFSDRQPLNMRYKILRYDCFACDPSSNINWFTTPLFIRPYNQLINAAAIEHKLDPALIRAVIHAESAFRPSVISKKGAMGLMQLMPKTAESLGVTDASLPGQNIPAGSQYLAGLLQQYEGNVDLALAAYNAGSTNVRRYKGIPPFAETQAYVKRVSILHKRYQSAI</sequence>
<dbReference type="GO" id="GO:0008933">
    <property type="term" value="F:peptidoglycan lytic transglycosylase activity"/>
    <property type="evidence" value="ECO:0007669"/>
    <property type="project" value="InterPro"/>
</dbReference>
<dbReference type="PROSITE" id="PS00922">
    <property type="entry name" value="TRANSGLYCOSYLASE"/>
    <property type="match status" value="1"/>
</dbReference>
<dbReference type="PANTHER" id="PTHR37423">
    <property type="entry name" value="SOLUBLE LYTIC MUREIN TRANSGLYCOSYLASE-RELATED"/>
    <property type="match status" value="1"/>
</dbReference>
<comment type="similarity">
    <text evidence="1">Belongs to the transglycosylase Slt family.</text>
</comment>
<dbReference type="GO" id="GO:0016020">
    <property type="term" value="C:membrane"/>
    <property type="evidence" value="ECO:0007669"/>
    <property type="project" value="InterPro"/>
</dbReference>
<dbReference type="STRING" id="1628148.BI198_06980"/>